<sequence>MQETNKIQLKVKSEYFYEMMQRIKQRPGMYLGKSSITNLRSFLDGYMGARRDLGLPETDEETEFYKFHDWIQKRFDIKSYYGWNDIILLNSIDERDALNKFFVLFEQFKNGESASR</sequence>
<name>A0A1Z4LJC0_9CYAN</name>
<dbReference type="Proteomes" id="UP000218418">
    <property type="component" value="Chromosome"/>
</dbReference>
<gene>
    <name evidence="1" type="ORF">NIES267_08160</name>
</gene>
<evidence type="ECO:0000313" key="1">
    <source>
        <dbReference type="EMBL" id="BAY81340.1"/>
    </source>
</evidence>
<dbReference type="OrthoDB" id="2617173at2"/>
<accession>A0A1Z4LJC0</accession>
<dbReference type="EMBL" id="AP018227">
    <property type="protein sequence ID" value="BAY81340.1"/>
    <property type="molecule type" value="Genomic_DNA"/>
</dbReference>
<dbReference type="AlphaFoldDB" id="A0A1Z4LJC0"/>
<evidence type="ECO:0000313" key="2">
    <source>
        <dbReference type="Proteomes" id="UP000218418"/>
    </source>
</evidence>
<reference evidence="1 2" key="1">
    <citation type="submission" date="2017-06" db="EMBL/GenBank/DDBJ databases">
        <title>Genome sequencing of cyanobaciteial culture collection at National Institute for Environmental Studies (NIES).</title>
        <authorList>
            <person name="Hirose Y."/>
            <person name="Shimura Y."/>
            <person name="Fujisawa T."/>
            <person name="Nakamura Y."/>
            <person name="Kawachi M."/>
        </authorList>
    </citation>
    <scope>NUCLEOTIDE SEQUENCE [LARGE SCALE GENOMIC DNA]</scope>
    <source>
        <strain evidence="1 2">NIES-267</strain>
    </source>
</reference>
<keyword evidence="2" id="KW-1185">Reference proteome</keyword>
<organism evidence="1 2">
    <name type="scientific">Calothrix parasitica NIES-267</name>
    <dbReference type="NCBI Taxonomy" id="1973488"/>
    <lineage>
        <taxon>Bacteria</taxon>
        <taxon>Bacillati</taxon>
        <taxon>Cyanobacteriota</taxon>
        <taxon>Cyanophyceae</taxon>
        <taxon>Nostocales</taxon>
        <taxon>Calotrichaceae</taxon>
        <taxon>Calothrix</taxon>
    </lineage>
</organism>
<proteinExistence type="predicted"/>
<protein>
    <submittedName>
        <fullName evidence="1">Uncharacterized protein</fullName>
    </submittedName>
</protein>